<evidence type="ECO:0000313" key="2">
    <source>
        <dbReference type="Proteomes" id="UP000551501"/>
    </source>
</evidence>
<dbReference type="AlphaFoldDB" id="A0A840F987"/>
<keyword evidence="2" id="KW-1185">Reference proteome</keyword>
<protein>
    <submittedName>
        <fullName evidence="1">Uncharacterized protein</fullName>
    </submittedName>
</protein>
<proteinExistence type="predicted"/>
<evidence type="ECO:0000313" key="1">
    <source>
        <dbReference type="EMBL" id="MBB4136087.1"/>
    </source>
</evidence>
<sequence length="70" mass="7538">MSADPTSAESVEEVAEEATDRRLQIELGTGAAVAAVFLVLRMLAVAHWDWHTVAAIADTFDLSDVEIGHM</sequence>
<dbReference type="EMBL" id="JACIFP010000001">
    <property type="protein sequence ID" value="MBB4136087.1"/>
    <property type="molecule type" value="Genomic_DNA"/>
</dbReference>
<organism evidence="1 2">
    <name type="scientific">Gordonia humi</name>
    <dbReference type="NCBI Taxonomy" id="686429"/>
    <lineage>
        <taxon>Bacteria</taxon>
        <taxon>Bacillati</taxon>
        <taxon>Actinomycetota</taxon>
        <taxon>Actinomycetes</taxon>
        <taxon>Mycobacteriales</taxon>
        <taxon>Gordoniaceae</taxon>
        <taxon>Gordonia</taxon>
    </lineage>
</organism>
<dbReference type="Proteomes" id="UP000551501">
    <property type="component" value="Unassembled WGS sequence"/>
</dbReference>
<accession>A0A840F987</accession>
<gene>
    <name evidence="1" type="ORF">BKA16_002639</name>
</gene>
<dbReference type="RefSeq" id="WP_183371067.1">
    <property type="nucleotide sequence ID" value="NZ_BAABHL010000003.1"/>
</dbReference>
<reference evidence="1 2" key="1">
    <citation type="submission" date="2020-08" db="EMBL/GenBank/DDBJ databases">
        <title>Sequencing the genomes of 1000 actinobacteria strains.</title>
        <authorList>
            <person name="Klenk H.-P."/>
        </authorList>
    </citation>
    <scope>NUCLEOTIDE SEQUENCE [LARGE SCALE GENOMIC DNA]</scope>
    <source>
        <strain evidence="1 2">DSM 45298</strain>
    </source>
</reference>
<name>A0A840F987_9ACTN</name>
<comment type="caution">
    <text evidence="1">The sequence shown here is derived from an EMBL/GenBank/DDBJ whole genome shotgun (WGS) entry which is preliminary data.</text>
</comment>